<keyword evidence="2 5" id="KW-0812">Transmembrane</keyword>
<keyword evidence="5" id="KW-0813">Transport</keyword>
<evidence type="ECO:0000256" key="1">
    <source>
        <dbReference type="ARBA" id="ARBA00004651"/>
    </source>
</evidence>
<dbReference type="Pfam" id="PF12911">
    <property type="entry name" value="OppC_N"/>
    <property type="match status" value="1"/>
</dbReference>
<evidence type="ECO:0000256" key="3">
    <source>
        <dbReference type="ARBA" id="ARBA00022989"/>
    </source>
</evidence>
<keyword evidence="4 5" id="KW-0472">Membrane</keyword>
<feature type="transmembrane region" description="Helical" evidence="5">
    <location>
        <begin position="141"/>
        <end position="166"/>
    </location>
</feature>
<organism evidence="7 8">
    <name type="scientific">Gilvimarinus algae</name>
    <dbReference type="NCBI Taxonomy" id="3058037"/>
    <lineage>
        <taxon>Bacteria</taxon>
        <taxon>Pseudomonadati</taxon>
        <taxon>Pseudomonadota</taxon>
        <taxon>Gammaproteobacteria</taxon>
        <taxon>Cellvibrionales</taxon>
        <taxon>Cellvibrionaceae</taxon>
        <taxon>Gilvimarinus</taxon>
    </lineage>
</organism>
<feature type="transmembrane region" description="Helical" evidence="5">
    <location>
        <begin position="178"/>
        <end position="196"/>
    </location>
</feature>
<dbReference type="Proteomes" id="UP001168380">
    <property type="component" value="Unassembled WGS sequence"/>
</dbReference>
<evidence type="ECO:0000313" key="8">
    <source>
        <dbReference type="Proteomes" id="UP001168380"/>
    </source>
</evidence>
<feature type="transmembrane region" description="Helical" evidence="5">
    <location>
        <begin position="258"/>
        <end position="285"/>
    </location>
</feature>
<name>A0ABT8TE18_9GAMM</name>
<dbReference type="EMBL" id="JAULRT010000052">
    <property type="protein sequence ID" value="MDO3382325.1"/>
    <property type="molecule type" value="Genomic_DNA"/>
</dbReference>
<accession>A0ABT8TE18</accession>
<keyword evidence="8" id="KW-1185">Reference proteome</keyword>
<keyword evidence="3 5" id="KW-1133">Transmembrane helix</keyword>
<dbReference type="PANTHER" id="PTHR30325:SF0">
    <property type="entry name" value="INNER MEMBRANE ABC TRANSPORTER PERMEASE PROTEIN YEJE"/>
    <property type="match status" value="1"/>
</dbReference>
<evidence type="ECO:0000256" key="4">
    <source>
        <dbReference type="ARBA" id="ARBA00023136"/>
    </source>
</evidence>
<evidence type="ECO:0000256" key="2">
    <source>
        <dbReference type="ARBA" id="ARBA00022692"/>
    </source>
</evidence>
<reference evidence="7" key="1">
    <citation type="submission" date="2023-07" db="EMBL/GenBank/DDBJ databases">
        <title>Gilvimarinus algae sp. nov., isolated from the surface of Kelp.</title>
        <authorList>
            <person name="Sun Y.Y."/>
            <person name="Gong Y."/>
            <person name="Du Z.J."/>
        </authorList>
    </citation>
    <scope>NUCLEOTIDE SEQUENCE</scope>
    <source>
        <strain evidence="7">SDUM040014</strain>
    </source>
</reference>
<feature type="transmembrane region" description="Helical" evidence="5">
    <location>
        <begin position="202"/>
        <end position="221"/>
    </location>
</feature>
<protein>
    <submittedName>
        <fullName evidence="7">ABC transporter permease</fullName>
    </submittedName>
</protein>
<dbReference type="Pfam" id="PF00528">
    <property type="entry name" value="BPD_transp_1"/>
    <property type="match status" value="1"/>
</dbReference>
<evidence type="ECO:0000256" key="5">
    <source>
        <dbReference type="RuleBase" id="RU363032"/>
    </source>
</evidence>
<sequence length="340" mass="37940">MMLSPLNRERWHRFKKNRRGFWSLWLFLALFLLTLFAELLANDVPLLVKYDTDWYFPVVRNYSELEFGGDFDVAADYRDPYIAELIQSNGWMLWPPVRFDFQTINYDLPTPAPSPPSAENWLGTDDQGRDVLARLVYGFRISVVFGLILTLATSVVGIAAGALQGFYGGKVDLIGQRLLEVWSSVPTLFVLIIIASLVPPSFWILLVILLLFGWMALVGVVRAEFLRARNLEYVLAARAMGVSDRAIIFRHLLPNAMVATITFIPFLLVGGVTSLTALDFLGFGLPPGSASLGEMVGQGKNNLHAPWIGISVFMVLAIMLTLLVFVGEGVRDAVDPNRTR</sequence>
<dbReference type="CDD" id="cd06261">
    <property type="entry name" value="TM_PBP2"/>
    <property type="match status" value="1"/>
</dbReference>
<dbReference type="PANTHER" id="PTHR30325">
    <property type="entry name" value="MEMBRANE COMPONENT OF ABC TRANSPORTER"/>
    <property type="match status" value="1"/>
</dbReference>
<dbReference type="Gene3D" id="1.10.3720.10">
    <property type="entry name" value="MetI-like"/>
    <property type="match status" value="1"/>
</dbReference>
<comment type="caution">
    <text evidence="7">The sequence shown here is derived from an EMBL/GenBank/DDBJ whole genome shotgun (WGS) entry which is preliminary data.</text>
</comment>
<proteinExistence type="inferred from homology"/>
<dbReference type="InterPro" id="IPR000515">
    <property type="entry name" value="MetI-like"/>
</dbReference>
<dbReference type="SUPFAM" id="SSF161098">
    <property type="entry name" value="MetI-like"/>
    <property type="match status" value="1"/>
</dbReference>
<dbReference type="NCBIfam" id="NF011596">
    <property type="entry name" value="PRK15021.1"/>
    <property type="match status" value="1"/>
</dbReference>
<gene>
    <name evidence="7" type="ORF">QWI16_09070</name>
</gene>
<evidence type="ECO:0000259" key="6">
    <source>
        <dbReference type="PROSITE" id="PS50928"/>
    </source>
</evidence>
<feature type="domain" description="ABC transmembrane type-1" evidence="6">
    <location>
        <begin position="139"/>
        <end position="331"/>
    </location>
</feature>
<feature type="transmembrane region" description="Helical" evidence="5">
    <location>
        <begin position="305"/>
        <end position="326"/>
    </location>
</feature>
<dbReference type="InterPro" id="IPR035906">
    <property type="entry name" value="MetI-like_sf"/>
</dbReference>
<comment type="similarity">
    <text evidence="5">Belongs to the binding-protein-dependent transport system permease family.</text>
</comment>
<evidence type="ECO:0000313" key="7">
    <source>
        <dbReference type="EMBL" id="MDO3382325.1"/>
    </source>
</evidence>
<dbReference type="InterPro" id="IPR025966">
    <property type="entry name" value="OppC_N"/>
</dbReference>
<dbReference type="PROSITE" id="PS50928">
    <property type="entry name" value="ABC_TM1"/>
    <property type="match status" value="1"/>
</dbReference>
<comment type="subcellular location">
    <subcellularLocation>
        <location evidence="1 5">Cell membrane</location>
        <topology evidence="1 5">Multi-pass membrane protein</topology>
    </subcellularLocation>
</comment>